<feature type="compositionally biased region" description="Low complexity" evidence="1">
    <location>
        <begin position="8"/>
        <end position="21"/>
    </location>
</feature>
<dbReference type="Proteomes" id="UP000815677">
    <property type="component" value="Unassembled WGS sequence"/>
</dbReference>
<accession>A0ABQ0LV14</accession>
<keyword evidence="2" id="KW-0812">Transmembrane</keyword>
<name>A0ABQ0LV14_MYCCL</name>
<feature type="compositionally biased region" description="Basic and acidic residues" evidence="1">
    <location>
        <begin position="103"/>
        <end position="112"/>
    </location>
</feature>
<evidence type="ECO:0000256" key="1">
    <source>
        <dbReference type="SAM" id="MobiDB-lite"/>
    </source>
</evidence>
<feature type="compositionally biased region" description="Low complexity" evidence="1">
    <location>
        <begin position="202"/>
        <end position="224"/>
    </location>
</feature>
<keyword evidence="4" id="KW-1185">Reference proteome</keyword>
<protein>
    <recommendedName>
        <fullName evidence="5">Proteophosphoglycan ppg4</fullName>
    </recommendedName>
</protein>
<keyword evidence="2" id="KW-1133">Transmembrane helix</keyword>
<dbReference type="EMBL" id="DF848473">
    <property type="protein sequence ID" value="GAT53756.1"/>
    <property type="molecule type" value="Genomic_DNA"/>
</dbReference>
<gene>
    <name evidence="3" type="ORF">MCHLO_10677</name>
</gene>
<proteinExistence type="predicted"/>
<evidence type="ECO:0000256" key="2">
    <source>
        <dbReference type="SAM" id="Phobius"/>
    </source>
</evidence>
<feature type="region of interest" description="Disordered" evidence="1">
    <location>
        <begin position="57"/>
        <end position="333"/>
    </location>
</feature>
<feature type="compositionally biased region" description="Low complexity" evidence="1">
    <location>
        <begin position="239"/>
        <end position="249"/>
    </location>
</feature>
<organism evidence="3 4">
    <name type="scientific">Mycena chlorophos</name>
    <name type="common">Agaric fungus</name>
    <name type="synonym">Agaricus chlorophos</name>
    <dbReference type="NCBI Taxonomy" id="658473"/>
    <lineage>
        <taxon>Eukaryota</taxon>
        <taxon>Fungi</taxon>
        <taxon>Dikarya</taxon>
        <taxon>Basidiomycota</taxon>
        <taxon>Agaricomycotina</taxon>
        <taxon>Agaricomycetes</taxon>
        <taxon>Agaricomycetidae</taxon>
        <taxon>Agaricales</taxon>
        <taxon>Marasmiineae</taxon>
        <taxon>Mycenaceae</taxon>
        <taxon>Mycena</taxon>
    </lineage>
</organism>
<evidence type="ECO:0008006" key="5">
    <source>
        <dbReference type="Google" id="ProtNLM"/>
    </source>
</evidence>
<keyword evidence="2" id="KW-0472">Membrane</keyword>
<reference evidence="3" key="1">
    <citation type="submission" date="2014-09" db="EMBL/GenBank/DDBJ databases">
        <title>Genome sequence of the luminous mushroom Mycena chlorophos for searching fungal bioluminescence genes.</title>
        <authorList>
            <person name="Tanaka Y."/>
            <person name="Kasuga D."/>
            <person name="Oba Y."/>
            <person name="Hase S."/>
            <person name="Sato K."/>
            <person name="Oba Y."/>
            <person name="Sakakibara Y."/>
        </authorList>
    </citation>
    <scope>NUCLEOTIDE SEQUENCE</scope>
</reference>
<evidence type="ECO:0000313" key="3">
    <source>
        <dbReference type="EMBL" id="GAT53756.1"/>
    </source>
</evidence>
<feature type="compositionally biased region" description="Basic and acidic residues" evidence="1">
    <location>
        <begin position="191"/>
        <end position="201"/>
    </location>
</feature>
<sequence length="333" mass="35209">MPIPPMPTRLSGSTGPSSSASSTRETALVAGSTAGAIAFVFLIFSAIFLHVRRRQRERDLSDALQRETRKTKGAGGVGMLDEEGFIESVPVSPISDEEGETMETEKKLEGRPPRPVSASLEFRIALPAALGGDETPPVTPLQARPRQQSFLLPPRSDGGSTFREEVWPPPRQESAFVDPLLQRRGPGATEDVVRNVDDSKSSEPSTPSSSSSSTPGSASGAEEASMTRAPARTRHDSVAANALSASLSSTTRIAPRFGSGSESSATVSDDDPPWPPTPAAPTLPSTTYPAKAVSRHKRPPRLVRPSTGDAGPYVSNWLERTPRRPGTAPGNVA</sequence>
<feature type="compositionally biased region" description="Basic and acidic residues" evidence="1">
    <location>
        <begin position="57"/>
        <end position="70"/>
    </location>
</feature>
<evidence type="ECO:0000313" key="4">
    <source>
        <dbReference type="Proteomes" id="UP000815677"/>
    </source>
</evidence>
<feature type="transmembrane region" description="Helical" evidence="2">
    <location>
        <begin position="27"/>
        <end position="51"/>
    </location>
</feature>
<feature type="region of interest" description="Disordered" evidence="1">
    <location>
        <begin position="1"/>
        <end position="21"/>
    </location>
</feature>